<proteinExistence type="predicted"/>
<sequence>MVSTGSMDSDLPDSATTELPVVEEALSPRSESIRKINLYLAEHTFDDLREGFAAMLNGFRDPPEDAAQPNAELPESSKPCPRELDAEPFQDSESLSPAAEDHNVSTEEIVQNGKRWMSEEVMLAFEKYIEGRDEFRMKKPTLEDWLLPCYFAEVKQIYGKKSYLCCPLKPRDNGYCHGCVNQGMVALKHPNNDEVEFEIGYFNTGCPFIYLSDDDSDDHEWVPLGESIDEIFDSVFG</sequence>
<keyword evidence="4" id="KW-1185">Reference proteome</keyword>
<evidence type="ECO:0000259" key="2">
    <source>
        <dbReference type="Pfam" id="PF12274"/>
    </source>
</evidence>
<protein>
    <recommendedName>
        <fullName evidence="2">DUF3615 domain-containing protein</fullName>
    </recommendedName>
</protein>
<evidence type="ECO:0000313" key="3">
    <source>
        <dbReference type="EnsemblPlants" id="OGLUM11G20730.2"/>
    </source>
</evidence>
<dbReference type="AlphaFoldDB" id="A0A0E0BLQ6"/>
<feature type="region of interest" description="Disordered" evidence="1">
    <location>
        <begin position="1"/>
        <end position="28"/>
    </location>
</feature>
<dbReference type="InterPro" id="IPR022059">
    <property type="entry name" value="DUF3615"/>
</dbReference>
<feature type="domain" description="DUF3615" evidence="2">
    <location>
        <begin position="144"/>
        <end position="190"/>
    </location>
</feature>
<evidence type="ECO:0000256" key="1">
    <source>
        <dbReference type="SAM" id="MobiDB-lite"/>
    </source>
</evidence>
<reference evidence="3" key="1">
    <citation type="submission" date="2015-04" db="UniProtKB">
        <authorList>
            <consortium name="EnsemblPlants"/>
        </authorList>
    </citation>
    <scope>IDENTIFICATION</scope>
</reference>
<dbReference type="Proteomes" id="UP000026961">
    <property type="component" value="Chromosome 11"/>
</dbReference>
<dbReference type="PANTHER" id="PTHR33326:SF38">
    <property type="entry name" value="EXPRESSED PROTEIN"/>
    <property type="match status" value="1"/>
</dbReference>
<dbReference type="EnsemblPlants" id="OGLUM11G20730.2">
    <property type="protein sequence ID" value="OGLUM11G20730.2"/>
    <property type="gene ID" value="OGLUM11G20730"/>
</dbReference>
<dbReference type="Pfam" id="PF12274">
    <property type="entry name" value="DUF3615"/>
    <property type="match status" value="1"/>
</dbReference>
<feature type="region of interest" description="Disordered" evidence="1">
    <location>
        <begin position="57"/>
        <end position="106"/>
    </location>
</feature>
<accession>A0A0E0BLQ6</accession>
<dbReference type="PANTHER" id="PTHR33326">
    <property type="entry name" value="OS05G0543800 PROTEIN"/>
    <property type="match status" value="1"/>
</dbReference>
<organism evidence="3">
    <name type="scientific">Oryza glumipatula</name>
    <dbReference type="NCBI Taxonomy" id="40148"/>
    <lineage>
        <taxon>Eukaryota</taxon>
        <taxon>Viridiplantae</taxon>
        <taxon>Streptophyta</taxon>
        <taxon>Embryophyta</taxon>
        <taxon>Tracheophyta</taxon>
        <taxon>Spermatophyta</taxon>
        <taxon>Magnoliopsida</taxon>
        <taxon>Liliopsida</taxon>
        <taxon>Poales</taxon>
        <taxon>Poaceae</taxon>
        <taxon>BOP clade</taxon>
        <taxon>Oryzoideae</taxon>
        <taxon>Oryzeae</taxon>
        <taxon>Oryzinae</taxon>
        <taxon>Oryza</taxon>
    </lineage>
</organism>
<name>A0A0E0BLQ6_9ORYZ</name>
<reference evidence="3" key="2">
    <citation type="submission" date="2018-05" db="EMBL/GenBank/DDBJ databases">
        <title>OgluRS3 (Oryza glumaepatula Reference Sequence Version 3).</title>
        <authorList>
            <person name="Zhang J."/>
            <person name="Kudrna D."/>
            <person name="Lee S."/>
            <person name="Talag J."/>
            <person name="Welchert J."/>
            <person name="Wing R.A."/>
        </authorList>
    </citation>
    <scope>NUCLEOTIDE SEQUENCE [LARGE SCALE GENOMIC DNA]</scope>
</reference>
<dbReference type="Gramene" id="OGLUM11G20730.2">
    <property type="protein sequence ID" value="OGLUM11G20730.2"/>
    <property type="gene ID" value="OGLUM11G20730"/>
</dbReference>
<evidence type="ECO:0000313" key="4">
    <source>
        <dbReference type="Proteomes" id="UP000026961"/>
    </source>
</evidence>